<sequence>MKLLNILRYFTVRKDIGVAERNRAASKVPKLGKPAAACGKSVKKISWMKEPAHQPKEQCQSRGSLRGAPAVRMKVAHANGAHSDAGLCGTMDHLTAGAQEKGTSGTAQSTDTAHGSGGPHRGLPSAELPNAPLTSSTRPSSPSGAAAALRGPSQGLARCRASQCSPGLLYLAPLQRLAPCATSVNYAAPNVPFFWAGHIRYPAREKGTSGAAQSTDAVHGGGGPQRRGEPVRGGQGSIGKLGTGQAPEVAPKGQRRPLKGRRPG</sequence>
<name>A0ACB8GA77_9SAUR</name>
<dbReference type="Proteomes" id="UP000827872">
    <property type="component" value="Linkage Group LG01"/>
</dbReference>
<keyword evidence="2" id="KW-1185">Reference proteome</keyword>
<gene>
    <name evidence="1" type="ORF">K3G42_018327</name>
</gene>
<accession>A0ACB8GA77</accession>
<proteinExistence type="predicted"/>
<reference evidence="1" key="1">
    <citation type="submission" date="2021-08" db="EMBL/GenBank/DDBJ databases">
        <title>The first chromosome-level gecko genome reveals the dynamic sex chromosomes of Neotropical dwarf geckos (Sphaerodactylidae: Sphaerodactylus).</title>
        <authorList>
            <person name="Pinto B.J."/>
            <person name="Keating S.E."/>
            <person name="Gamble T."/>
        </authorList>
    </citation>
    <scope>NUCLEOTIDE SEQUENCE</scope>
    <source>
        <strain evidence="1">TG3544</strain>
    </source>
</reference>
<protein>
    <submittedName>
        <fullName evidence="1">Uncharacterized protein</fullName>
    </submittedName>
</protein>
<evidence type="ECO:0000313" key="2">
    <source>
        <dbReference type="Proteomes" id="UP000827872"/>
    </source>
</evidence>
<organism evidence="1 2">
    <name type="scientific">Sphaerodactylus townsendi</name>
    <dbReference type="NCBI Taxonomy" id="933632"/>
    <lineage>
        <taxon>Eukaryota</taxon>
        <taxon>Metazoa</taxon>
        <taxon>Chordata</taxon>
        <taxon>Craniata</taxon>
        <taxon>Vertebrata</taxon>
        <taxon>Euteleostomi</taxon>
        <taxon>Lepidosauria</taxon>
        <taxon>Squamata</taxon>
        <taxon>Bifurcata</taxon>
        <taxon>Gekkota</taxon>
        <taxon>Sphaerodactylidae</taxon>
        <taxon>Sphaerodactylus</taxon>
    </lineage>
</organism>
<dbReference type="EMBL" id="CM037614">
    <property type="protein sequence ID" value="KAH8016477.1"/>
    <property type="molecule type" value="Genomic_DNA"/>
</dbReference>
<comment type="caution">
    <text evidence="1">The sequence shown here is derived from an EMBL/GenBank/DDBJ whole genome shotgun (WGS) entry which is preliminary data.</text>
</comment>
<evidence type="ECO:0000313" key="1">
    <source>
        <dbReference type="EMBL" id="KAH8016477.1"/>
    </source>
</evidence>